<dbReference type="Pfam" id="PF11989">
    <property type="entry name" value="Dsl1_C"/>
    <property type="match status" value="1"/>
</dbReference>
<dbReference type="Proteomes" id="UP000094801">
    <property type="component" value="Unassembled WGS sequence"/>
</dbReference>
<name>A0A1E4SU38_9ASCO</name>
<dbReference type="AlphaFoldDB" id="A0A1E4SU38"/>
<evidence type="ECO:0000313" key="3">
    <source>
        <dbReference type="EMBL" id="ODV83019.1"/>
    </source>
</evidence>
<dbReference type="OrthoDB" id="534815at2759"/>
<feature type="compositionally biased region" description="Acidic residues" evidence="1">
    <location>
        <begin position="480"/>
        <end position="503"/>
    </location>
</feature>
<feature type="domain" description="Retrograde transport protein Dsl1 C-terminal" evidence="2">
    <location>
        <begin position="636"/>
        <end position="820"/>
    </location>
</feature>
<reference evidence="4" key="1">
    <citation type="submission" date="2016-04" db="EMBL/GenBank/DDBJ databases">
        <title>Comparative genomics of biotechnologically important yeasts.</title>
        <authorList>
            <consortium name="DOE Joint Genome Institute"/>
            <person name="Riley R."/>
            <person name="Haridas S."/>
            <person name="Wolfe K.H."/>
            <person name="Lopes M.R."/>
            <person name="Hittinger C.T."/>
            <person name="Goker M."/>
            <person name="Salamov A."/>
            <person name="Wisecaver J."/>
            <person name="Long T.M."/>
            <person name="Aerts A.L."/>
            <person name="Barry K."/>
            <person name="Choi C."/>
            <person name="Clum A."/>
            <person name="Coughlan A.Y."/>
            <person name="Deshpande S."/>
            <person name="Douglass A.P."/>
            <person name="Hanson S.J."/>
            <person name="Klenk H.-P."/>
            <person name="Labutti K."/>
            <person name="Lapidus A."/>
            <person name="Lindquist E."/>
            <person name="Lipzen A."/>
            <person name="Meier-Kolthoff J.P."/>
            <person name="Ohm R.A."/>
            <person name="Otillar R.P."/>
            <person name="Pangilinan J."/>
            <person name="Peng Y."/>
            <person name="Rokas A."/>
            <person name="Rosa C.A."/>
            <person name="Scheuner C."/>
            <person name="Sibirny A.A."/>
            <person name="Slot J.C."/>
            <person name="Stielow J.B."/>
            <person name="Sun H."/>
            <person name="Kurtzman C.P."/>
            <person name="Blackwell M."/>
            <person name="Grigoriev I.V."/>
            <person name="Jeffries T.W."/>
        </authorList>
    </citation>
    <scope>NUCLEOTIDE SEQUENCE [LARGE SCALE GENOMIC DNA]</scope>
    <source>
        <strain evidence="4">NRRL YB-2248</strain>
    </source>
</reference>
<evidence type="ECO:0000256" key="1">
    <source>
        <dbReference type="SAM" id="MobiDB-lite"/>
    </source>
</evidence>
<dbReference type="STRING" id="983967.A0A1E4SU38"/>
<keyword evidence="4" id="KW-1185">Reference proteome</keyword>
<dbReference type="Gene3D" id="1.10.357.150">
    <property type="match status" value="1"/>
</dbReference>
<accession>A0A1E4SU38</accession>
<dbReference type="EMBL" id="KV453869">
    <property type="protein sequence ID" value="ODV83019.1"/>
    <property type="molecule type" value="Genomic_DNA"/>
</dbReference>
<evidence type="ECO:0000313" key="4">
    <source>
        <dbReference type="Proteomes" id="UP000094801"/>
    </source>
</evidence>
<evidence type="ECO:0000259" key="2">
    <source>
        <dbReference type="Pfam" id="PF11989"/>
    </source>
</evidence>
<feature type="region of interest" description="Disordered" evidence="1">
    <location>
        <begin position="416"/>
        <end position="503"/>
    </location>
</feature>
<protein>
    <recommendedName>
        <fullName evidence="2">Retrograde transport protein Dsl1 C-terminal domain-containing protein</fullName>
    </recommendedName>
</protein>
<dbReference type="InterPro" id="IPR021876">
    <property type="entry name" value="Dsl1_C"/>
</dbReference>
<proteinExistence type="predicted"/>
<sequence length="822" mass="95129">MITEIDSQKALEIPDRLNTINSNLKSYISNYDVSKLGLELSRSINFSTDNGSSGSAFKINKYKDKDYVEQLDICNKLWFINGLINELGSLNLINSMNEDWKLVEFQNIIDNYSKLRYKIDELLDSVDKSTNISILNEISNVADSFEEKILKLVELTLTQYIHFNEELEVEYNDIFEGMSFKTFLKSCYDFTSLKNDSDGKGLTKLFNFNKIFNGWITEVLTKLDNGYKVILKHSNESISITFEKCDVDSFLEYTKSIELLIQFFNLFIEFNSIQGTYNPLNGLKSSVSKPLLKSLKLKIFDDKNIYPLILDTFSDNGTSSAMNQLQTILQMLSKEGWSRDGICDLEFWIDDLVNYWMNDLLEKSIDDLKNLFLELKLSKLGKLDKFKNIFNVESLITGHIEDKLIKSTNTDTVKVEKTVSHEDDDDWNEEWGDDDEDDDGSDVGKEKEVVEAEVDMEDDDDAWNEQIDLKLDTTSNKGGDDDDEDDDWNAWNDGEGDENWNLDDEVKVDPNLGVKSLSTNSNPSSANEVTFKYTKISGLVLQLLETFHSNYENLCNVISSKPNTSEVKNDATIIFKINVKKLITCYFMIVQSNVLDYYPDFILFYNDFNKLLEDIPVSYEIDLGSCFNMSNIFINKINSDYMRDLQQIVKQFENTIFKDNSIESSYREEQSKQLLKLLNDFFKNLKLELISKLDYNKQLISNIYFGLVSNLLNYINNDLVSRFEIGSEESETLSMLLSDISNILQLNNELSEKLMIMHSYQKMNQIKLILESNLKSILDYFYDVKFYDLETQELIGLIKSLFVDSSNRQNVIQEIETMRRVD</sequence>
<gene>
    <name evidence="3" type="ORF">CANARDRAFT_9995</name>
</gene>
<feature type="compositionally biased region" description="Acidic residues" evidence="1">
    <location>
        <begin position="422"/>
        <end position="441"/>
    </location>
</feature>
<organism evidence="3 4">
    <name type="scientific">[Candida] arabinofermentans NRRL YB-2248</name>
    <dbReference type="NCBI Taxonomy" id="983967"/>
    <lineage>
        <taxon>Eukaryota</taxon>
        <taxon>Fungi</taxon>
        <taxon>Dikarya</taxon>
        <taxon>Ascomycota</taxon>
        <taxon>Saccharomycotina</taxon>
        <taxon>Pichiomycetes</taxon>
        <taxon>Pichiales</taxon>
        <taxon>Pichiaceae</taxon>
        <taxon>Ogataea</taxon>
        <taxon>Ogataea/Candida clade</taxon>
    </lineage>
</organism>
<dbReference type="InterPro" id="IPR046362">
    <property type="entry name" value="Zw10/DSL1_C_sf"/>
</dbReference>
<feature type="compositionally biased region" description="Acidic residues" evidence="1">
    <location>
        <begin position="451"/>
        <end position="463"/>
    </location>
</feature>